<accession>A0A2U9P009</accession>
<evidence type="ECO:0000313" key="2">
    <source>
        <dbReference type="EMBL" id="AWT42852.1"/>
    </source>
</evidence>
<gene>
    <name evidence="2" type="ORF">DMT42_11305</name>
</gene>
<dbReference type="RefSeq" id="WP_110627773.1">
    <property type="nucleotide sequence ID" value="NZ_CP029788.1"/>
</dbReference>
<evidence type="ECO:0000313" key="3">
    <source>
        <dbReference type="Proteomes" id="UP000247634"/>
    </source>
</evidence>
<name>A0A2U9P009_STRAS</name>
<dbReference type="AlphaFoldDB" id="A0A2U9P009"/>
<feature type="region of interest" description="Disordered" evidence="1">
    <location>
        <begin position="1"/>
        <end position="20"/>
    </location>
</feature>
<reference evidence="2 3" key="1">
    <citation type="submission" date="2018-06" db="EMBL/GenBank/DDBJ databases">
        <title>The complete genome sequence of a nosiheptide producer Streptomyces actuosus ATCC 25421: deducing the ability of producing a new class III lantibiotics.</title>
        <authorList>
            <person name="Liu W."/>
            <person name="Sun F."/>
            <person name="Hu Y."/>
        </authorList>
    </citation>
    <scope>NUCLEOTIDE SEQUENCE [LARGE SCALE GENOMIC DNA]</scope>
    <source>
        <strain evidence="2 3">ATCC 25421</strain>
    </source>
</reference>
<feature type="compositionally biased region" description="Basic and acidic residues" evidence="1">
    <location>
        <begin position="188"/>
        <end position="202"/>
    </location>
</feature>
<proteinExistence type="predicted"/>
<evidence type="ECO:0000256" key="1">
    <source>
        <dbReference type="SAM" id="MobiDB-lite"/>
    </source>
</evidence>
<dbReference type="KEGG" id="sact:DMT42_11305"/>
<organism evidence="2 3">
    <name type="scientific">Streptomyces actuosus</name>
    <dbReference type="NCBI Taxonomy" id="1885"/>
    <lineage>
        <taxon>Bacteria</taxon>
        <taxon>Bacillati</taxon>
        <taxon>Actinomycetota</taxon>
        <taxon>Actinomycetes</taxon>
        <taxon>Kitasatosporales</taxon>
        <taxon>Streptomycetaceae</taxon>
        <taxon>Streptomyces</taxon>
    </lineage>
</organism>
<sequence>MQQQQAEAGNLATVLDDKKADVPEDLVPSVDQLTGVLEAVNDTQTPPQERDGAVRSARQVDSALDAIADPGTPAAVRDRLTALVPQVSAALHTANESQTPPESGALGLIVARTASVLRVVEDQDTPPDVEASLVDGAENLLSAVQNGAPIGNEGANAAAGRGDDDGQLEWKMLVSNGLETAGDPNTSEDERKGLAKSAHEGSETQPGDPEAQQKKLRLKKDLREAISEQGLPDEPLGRAAELCTNSVFESVLDTTLADDLQTLTPETWNSEGIRDFWKSREAANDSLDVIAQLQDDTYDNTALAIKRMIPQLADSLPADDLYSSLGMGARDCLQAASRLDNEMGVQSGSWLTEAQRV</sequence>
<dbReference type="EMBL" id="CP029788">
    <property type="protein sequence ID" value="AWT42852.1"/>
    <property type="molecule type" value="Genomic_DNA"/>
</dbReference>
<keyword evidence="3" id="KW-1185">Reference proteome</keyword>
<feature type="region of interest" description="Disordered" evidence="1">
    <location>
        <begin position="178"/>
        <end position="215"/>
    </location>
</feature>
<dbReference type="Proteomes" id="UP000247634">
    <property type="component" value="Chromosome"/>
</dbReference>
<dbReference type="OrthoDB" id="4071345at2"/>
<protein>
    <submittedName>
        <fullName evidence="2">Uncharacterized protein</fullName>
    </submittedName>
</protein>